<organism evidence="1">
    <name type="scientific">marine sediment metagenome</name>
    <dbReference type="NCBI Taxonomy" id="412755"/>
    <lineage>
        <taxon>unclassified sequences</taxon>
        <taxon>metagenomes</taxon>
        <taxon>ecological metagenomes</taxon>
    </lineage>
</organism>
<dbReference type="SUPFAM" id="SSF53335">
    <property type="entry name" value="S-adenosyl-L-methionine-dependent methyltransferases"/>
    <property type="match status" value="1"/>
</dbReference>
<dbReference type="AlphaFoldDB" id="A0A0F9CLP1"/>
<proteinExistence type="predicted"/>
<dbReference type="InterPro" id="IPR029063">
    <property type="entry name" value="SAM-dependent_MTases_sf"/>
</dbReference>
<gene>
    <name evidence="1" type="ORF">LCGC14_2594400</name>
</gene>
<name>A0A0F9CLP1_9ZZZZ</name>
<dbReference type="EMBL" id="LAZR01043639">
    <property type="protein sequence ID" value="KKL06601.1"/>
    <property type="molecule type" value="Genomic_DNA"/>
</dbReference>
<reference evidence="1" key="1">
    <citation type="journal article" date="2015" name="Nature">
        <title>Complex archaea that bridge the gap between prokaryotes and eukaryotes.</title>
        <authorList>
            <person name="Spang A."/>
            <person name="Saw J.H."/>
            <person name="Jorgensen S.L."/>
            <person name="Zaremba-Niedzwiedzka K."/>
            <person name="Martijn J."/>
            <person name="Lind A.E."/>
            <person name="van Eijk R."/>
            <person name="Schleper C."/>
            <person name="Guy L."/>
            <person name="Ettema T.J."/>
        </authorList>
    </citation>
    <scope>NUCLEOTIDE SEQUENCE</scope>
</reference>
<evidence type="ECO:0008006" key="2">
    <source>
        <dbReference type="Google" id="ProtNLM"/>
    </source>
</evidence>
<evidence type="ECO:0000313" key="1">
    <source>
        <dbReference type="EMBL" id="KKL06601.1"/>
    </source>
</evidence>
<protein>
    <recommendedName>
        <fullName evidence="2">DNA (cytosine-5-)-methyltransferase</fullName>
    </recommendedName>
</protein>
<accession>A0A0F9CLP1</accession>
<sequence>MNPNVILDLCSGSGSWSEPYKKHGYDVRQIDILDGIDIRLMEKLDCTIHGILAAPPCTALAVSGARWWAKKGNMALLESLSIVDACIRAVNIYCPKWWALENPIGRLSRYLGPPVMKFQPWEYGDPWTKRTCLWGHFITPTKSPVFPIEGGKIHRMPPSPERSRLRSITPPGFAKAFFEANP</sequence>
<comment type="caution">
    <text evidence="1">The sequence shown here is derived from an EMBL/GenBank/DDBJ whole genome shotgun (WGS) entry which is preliminary data.</text>
</comment>